<sequence length="115" mass="13896">MNPSLDLLYRLAAFGISIYCVRKAWYGYVERKILFVSDDWWDWSRWSRQEVLPRHHADPLLDADGRHGRRGAAMPRRCDRRLAAGQLNIRHRRDLYQRRSRPETILKPDRPELRR</sequence>
<dbReference type="RefSeq" id="WP_237889865.1">
    <property type="nucleotide sequence ID" value="NZ_JAKLTY010000003.1"/>
</dbReference>
<proteinExistence type="predicted"/>
<dbReference type="AlphaFoldDB" id="A0A9X1U5V8"/>
<comment type="caution">
    <text evidence="2">The sequence shown here is derived from an EMBL/GenBank/DDBJ whole genome shotgun (WGS) entry which is preliminary data.</text>
</comment>
<evidence type="ECO:0000256" key="1">
    <source>
        <dbReference type="SAM" id="MobiDB-lite"/>
    </source>
</evidence>
<evidence type="ECO:0000313" key="2">
    <source>
        <dbReference type="EMBL" id="MCG2626010.1"/>
    </source>
</evidence>
<evidence type="ECO:0000313" key="3">
    <source>
        <dbReference type="Proteomes" id="UP001139054"/>
    </source>
</evidence>
<gene>
    <name evidence="2" type="ORF">L6654_05155</name>
</gene>
<organism evidence="2 3">
    <name type="scientific">Bradyrhizobium zhengyangense</name>
    <dbReference type="NCBI Taxonomy" id="2911009"/>
    <lineage>
        <taxon>Bacteria</taxon>
        <taxon>Pseudomonadati</taxon>
        <taxon>Pseudomonadota</taxon>
        <taxon>Alphaproteobacteria</taxon>
        <taxon>Hyphomicrobiales</taxon>
        <taxon>Nitrobacteraceae</taxon>
        <taxon>Bradyrhizobium</taxon>
    </lineage>
</organism>
<name>A0A9X1U5V8_9BRAD</name>
<feature type="region of interest" description="Disordered" evidence="1">
    <location>
        <begin position="93"/>
        <end position="115"/>
    </location>
</feature>
<protein>
    <submittedName>
        <fullName evidence="2">Uncharacterized protein</fullName>
    </submittedName>
</protein>
<reference evidence="2" key="1">
    <citation type="submission" date="2022-01" db="EMBL/GenBank/DDBJ databases">
        <title>Genome sequnece data of strain Bradyrhizobium sp. nov.</title>
        <authorList>
            <person name="Zhang J."/>
        </authorList>
    </citation>
    <scope>NUCLEOTIDE SEQUENCE</scope>
    <source>
        <strain evidence="2">WYCCWR 13023</strain>
    </source>
</reference>
<accession>A0A9X1U5V8</accession>
<feature type="compositionally biased region" description="Basic and acidic residues" evidence="1">
    <location>
        <begin position="94"/>
        <end position="115"/>
    </location>
</feature>
<dbReference type="Proteomes" id="UP001139054">
    <property type="component" value="Unassembled WGS sequence"/>
</dbReference>
<dbReference type="EMBL" id="JAKLTY010000003">
    <property type="protein sequence ID" value="MCG2626010.1"/>
    <property type="molecule type" value="Genomic_DNA"/>
</dbReference>